<accession>A0A1H9KLN5</accession>
<dbReference type="InterPro" id="IPR050692">
    <property type="entry name" value="HTH_transcr_repressor_FabR"/>
</dbReference>
<keyword evidence="2 4" id="KW-0238">DNA-binding</keyword>
<dbReference type="InterPro" id="IPR009057">
    <property type="entry name" value="Homeodomain-like_sf"/>
</dbReference>
<organism evidence="6 7">
    <name type="scientific">Solimonas aquatica</name>
    <dbReference type="NCBI Taxonomy" id="489703"/>
    <lineage>
        <taxon>Bacteria</taxon>
        <taxon>Pseudomonadati</taxon>
        <taxon>Pseudomonadota</taxon>
        <taxon>Gammaproteobacteria</taxon>
        <taxon>Nevskiales</taxon>
        <taxon>Nevskiaceae</taxon>
        <taxon>Solimonas</taxon>
    </lineage>
</organism>
<dbReference type="PANTHER" id="PTHR47752">
    <property type="entry name" value="HTH-TYPE TRANSCRIPTIONAL REPRESSOR FABR"/>
    <property type="match status" value="1"/>
</dbReference>
<gene>
    <name evidence="6" type="ORF">SAMN04488038_113165</name>
</gene>
<keyword evidence="1" id="KW-0805">Transcription regulation</keyword>
<dbReference type="InterPro" id="IPR054129">
    <property type="entry name" value="DesT_TetR_C"/>
</dbReference>
<reference evidence="7" key="1">
    <citation type="submission" date="2016-10" db="EMBL/GenBank/DDBJ databases">
        <authorList>
            <person name="Varghese N."/>
            <person name="Submissions S."/>
        </authorList>
    </citation>
    <scope>NUCLEOTIDE SEQUENCE [LARGE SCALE GENOMIC DNA]</scope>
    <source>
        <strain evidence="7">DSM 25927</strain>
    </source>
</reference>
<sequence>MAKHVEPLPVAVLSRSERKQHTRERLREAALDLLSRGQSFPGLSLREVTREAGVVPTAFYRHFRDLDELGLSLVEEAGLVLRRLLREARQAGLPTEDIIRSSVRIYSAYVRAHPRQFRLAASERAGGSPLLRQAIRSEVAHFVREMAQDLRLLGFRADLPTADLELICSLVVNTMLGAAGEILDLPEGQGQAARELEERFVGQLRLIFLGAERWRATSASGP</sequence>
<evidence type="ECO:0000256" key="2">
    <source>
        <dbReference type="ARBA" id="ARBA00023125"/>
    </source>
</evidence>
<dbReference type="Pfam" id="PF21943">
    <property type="entry name" value="TetR_C_46"/>
    <property type="match status" value="1"/>
</dbReference>
<feature type="domain" description="HTH tetR-type" evidence="5">
    <location>
        <begin position="20"/>
        <end position="81"/>
    </location>
</feature>
<protein>
    <submittedName>
        <fullName evidence="6">Transcriptional regulator, TetR family</fullName>
    </submittedName>
</protein>
<dbReference type="NCBIfam" id="NF008402">
    <property type="entry name" value="PRK11202.1"/>
    <property type="match status" value="1"/>
</dbReference>
<dbReference type="OrthoDB" id="8617654at2"/>
<dbReference type="Gene3D" id="1.10.357.10">
    <property type="entry name" value="Tetracycline Repressor, domain 2"/>
    <property type="match status" value="1"/>
</dbReference>
<evidence type="ECO:0000256" key="3">
    <source>
        <dbReference type="ARBA" id="ARBA00023163"/>
    </source>
</evidence>
<dbReference type="Pfam" id="PF00440">
    <property type="entry name" value="TetR_N"/>
    <property type="match status" value="1"/>
</dbReference>
<keyword evidence="3" id="KW-0804">Transcription</keyword>
<name>A0A1H9KLN5_9GAMM</name>
<keyword evidence="7" id="KW-1185">Reference proteome</keyword>
<evidence type="ECO:0000313" key="6">
    <source>
        <dbReference type="EMBL" id="SER00081.1"/>
    </source>
</evidence>
<dbReference type="AlphaFoldDB" id="A0A1H9KLN5"/>
<evidence type="ECO:0000256" key="4">
    <source>
        <dbReference type="PROSITE-ProRule" id="PRU00335"/>
    </source>
</evidence>
<feature type="DNA-binding region" description="H-T-H motif" evidence="4">
    <location>
        <begin position="44"/>
        <end position="63"/>
    </location>
</feature>
<dbReference type="SUPFAM" id="SSF46689">
    <property type="entry name" value="Homeodomain-like"/>
    <property type="match status" value="1"/>
</dbReference>
<evidence type="ECO:0000313" key="7">
    <source>
        <dbReference type="Proteomes" id="UP000199233"/>
    </source>
</evidence>
<dbReference type="InterPro" id="IPR001647">
    <property type="entry name" value="HTH_TetR"/>
</dbReference>
<dbReference type="STRING" id="489703.SAMN04488038_113165"/>
<dbReference type="Proteomes" id="UP000199233">
    <property type="component" value="Unassembled WGS sequence"/>
</dbReference>
<dbReference type="GO" id="GO:0003677">
    <property type="term" value="F:DNA binding"/>
    <property type="evidence" value="ECO:0007669"/>
    <property type="project" value="UniProtKB-UniRule"/>
</dbReference>
<dbReference type="PROSITE" id="PS50977">
    <property type="entry name" value="HTH_TETR_2"/>
    <property type="match status" value="1"/>
</dbReference>
<dbReference type="RefSeq" id="WP_093288765.1">
    <property type="nucleotide sequence ID" value="NZ_FOFS01000013.1"/>
</dbReference>
<dbReference type="Gene3D" id="1.10.10.60">
    <property type="entry name" value="Homeodomain-like"/>
    <property type="match status" value="1"/>
</dbReference>
<dbReference type="EMBL" id="FOFS01000013">
    <property type="protein sequence ID" value="SER00081.1"/>
    <property type="molecule type" value="Genomic_DNA"/>
</dbReference>
<evidence type="ECO:0000256" key="1">
    <source>
        <dbReference type="ARBA" id="ARBA00023015"/>
    </source>
</evidence>
<evidence type="ECO:0000259" key="5">
    <source>
        <dbReference type="PROSITE" id="PS50977"/>
    </source>
</evidence>
<dbReference type="PANTHER" id="PTHR47752:SF1">
    <property type="entry name" value="HTH-TYPE TRANSCRIPTIONAL REPRESSOR FABR"/>
    <property type="match status" value="1"/>
</dbReference>
<proteinExistence type="predicted"/>